<comment type="caution">
    <text evidence="6">The sequence shown here is derived from an EMBL/GenBank/DDBJ whole genome shotgun (WGS) entry which is preliminary data.</text>
</comment>
<evidence type="ECO:0008006" key="8">
    <source>
        <dbReference type="Google" id="ProtNLM"/>
    </source>
</evidence>
<organism evidence="6 7">
    <name type="scientific">Brevifollis gellanilyticus</name>
    <dbReference type="NCBI Taxonomy" id="748831"/>
    <lineage>
        <taxon>Bacteria</taxon>
        <taxon>Pseudomonadati</taxon>
        <taxon>Verrucomicrobiota</taxon>
        <taxon>Verrucomicrobiia</taxon>
        <taxon>Verrucomicrobiales</taxon>
        <taxon>Verrucomicrobiaceae</taxon>
    </lineage>
</organism>
<dbReference type="Pfam" id="PF07583">
    <property type="entry name" value="PSCyt2"/>
    <property type="match status" value="1"/>
</dbReference>
<dbReference type="PANTHER" id="PTHR35889:SF3">
    <property type="entry name" value="F-BOX DOMAIN-CONTAINING PROTEIN"/>
    <property type="match status" value="1"/>
</dbReference>
<dbReference type="EMBL" id="BKAG01000012">
    <property type="protein sequence ID" value="GEP42812.1"/>
    <property type="molecule type" value="Genomic_DNA"/>
</dbReference>
<evidence type="ECO:0000313" key="7">
    <source>
        <dbReference type="Proteomes" id="UP000321577"/>
    </source>
</evidence>
<evidence type="ECO:0000256" key="2">
    <source>
        <dbReference type="SAM" id="SignalP"/>
    </source>
</evidence>
<dbReference type="InterPro" id="IPR022655">
    <property type="entry name" value="DUF1553"/>
</dbReference>
<dbReference type="InterPro" id="IPR036909">
    <property type="entry name" value="Cyt_c-like_dom_sf"/>
</dbReference>
<proteinExistence type="predicted"/>
<dbReference type="RefSeq" id="WP_146850396.1">
    <property type="nucleotide sequence ID" value="NZ_BKAG01000012.1"/>
</dbReference>
<feature type="region of interest" description="Disordered" evidence="1">
    <location>
        <begin position="438"/>
        <end position="469"/>
    </location>
</feature>
<evidence type="ECO:0000256" key="1">
    <source>
        <dbReference type="SAM" id="MobiDB-lite"/>
    </source>
</evidence>
<sequence length="1023" mass="114243">MRLTPVLFLALTASVHAAATAPVPGKLRYNRDIRPILSDNCFHCHGPDKNHREADLRLDIRADAITAKAIQPGKPEASSIIERIQTHDEDDIMPPPESKKTLTDAQKQTLVEWIKQGAEYEPHWAYTPLVRPSVPGKAGVNPIDAFIQAELSEKKITPAPQADPRAIIRRLSLDLVGLPPSVSEVDAFLKDPSSTGIQAQTARLMKSPHFGERWAAWWLDVARFSDTVGFHGDQNQRIYPYRDYVINAFNANKRFDQFTLEQLAGDLLPEATTEQRIASGFNRLNMMTREGGAQAKEYLMKYQADRVRTVGGAWLGATLGCCECHDHKFDPFTAHDFYAMSAYFADIKQFGVYSSYRAGESEELKGFTNDHPFPPEILVDSPYLEKKQTRVATQMLAIAEGVLRDPAKRQAYEDWRAASMVALHKNQEDPWLPLLAEVESKSVEPPPAKDQAKKTKGKDKEPKAALPPAEFRLGSGGQVFFGPKGMQSTSFSFRSKGQRIAAVKIELLPTPEHQDSIVRGGGETAMNFKPTFSLKKAGVKNETSFTLLQADADLKEPIYSSTEERIGTVSGWKTRAADAHKAHSSVWLIEKAPVLGEDDVFIVRVPNHMLGSVRIRVAGVAPLQPLQPFDANPQAWLAQVGYESSEYAEWRRLYSEFMQCNGGKTWTQVTVAVKDPMPIRRLPRGNWMDETGEICDPAPPGFLHAVEAGPRSSRIDLARWLCSPENPLTARAFMNRLWKQFFGVGLSAATDDLGAQGETPSHPELLDWLACEFRDSGWDVQHMMKLIVTSHTYLQDSKTRPELKEVDPNNRLLAFQNPRRLDAEFVRDNALSIAGILNLDDIGGPSAKPYQPANYYENLQFPSRDYVADADAGQWRRGVYMHWQRTFLHPMLANFDAPNRDECTCSRNVSNTPQQALTLLNDPTFVEAARSLAASLPAEGNDDTRINALYLRALARLPKPQEKDSLLTFLASQRETFKTTPEEAAKLLKTGLQPPAAHADTELAAWASVCRVVLNLHETITRY</sequence>
<gene>
    <name evidence="6" type="ORF">BGE01nite_21030</name>
</gene>
<dbReference type="OrthoDB" id="174388at2"/>
<reference evidence="6 7" key="1">
    <citation type="submission" date="2019-07" db="EMBL/GenBank/DDBJ databases">
        <title>Whole genome shotgun sequence of Brevifollis gellanilyticus NBRC 108608.</title>
        <authorList>
            <person name="Hosoyama A."/>
            <person name="Uohara A."/>
            <person name="Ohji S."/>
            <person name="Ichikawa N."/>
        </authorList>
    </citation>
    <scope>NUCLEOTIDE SEQUENCE [LARGE SCALE GENOMIC DNA]</scope>
    <source>
        <strain evidence="6 7">NBRC 108608</strain>
    </source>
</reference>
<dbReference type="PANTHER" id="PTHR35889">
    <property type="entry name" value="CYCLOINULO-OLIGOSACCHARIDE FRUCTANOTRANSFERASE-RELATED"/>
    <property type="match status" value="1"/>
</dbReference>
<name>A0A512M7V4_9BACT</name>
<evidence type="ECO:0000259" key="4">
    <source>
        <dbReference type="Pfam" id="PF07587"/>
    </source>
</evidence>
<dbReference type="AlphaFoldDB" id="A0A512M7V4"/>
<dbReference type="Gene3D" id="1.10.760.10">
    <property type="entry name" value="Cytochrome c-like domain"/>
    <property type="match status" value="1"/>
</dbReference>
<evidence type="ECO:0000313" key="6">
    <source>
        <dbReference type="EMBL" id="GEP42812.1"/>
    </source>
</evidence>
<dbReference type="Proteomes" id="UP000321577">
    <property type="component" value="Unassembled WGS sequence"/>
</dbReference>
<keyword evidence="2" id="KW-0732">Signal</keyword>
<dbReference type="InterPro" id="IPR011429">
    <property type="entry name" value="Cyt_c_Planctomycete-type"/>
</dbReference>
<feature type="compositionally biased region" description="Basic and acidic residues" evidence="1">
    <location>
        <begin position="450"/>
        <end position="463"/>
    </location>
</feature>
<dbReference type="SUPFAM" id="SSF46626">
    <property type="entry name" value="Cytochrome c"/>
    <property type="match status" value="1"/>
</dbReference>
<feature type="signal peptide" evidence="2">
    <location>
        <begin position="1"/>
        <end position="17"/>
    </location>
</feature>
<dbReference type="Pfam" id="PF07635">
    <property type="entry name" value="PSCyt1"/>
    <property type="match status" value="1"/>
</dbReference>
<feature type="domain" description="Cytochrome C Planctomycete-type" evidence="5">
    <location>
        <begin position="41"/>
        <end position="97"/>
    </location>
</feature>
<evidence type="ECO:0000259" key="3">
    <source>
        <dbReference type="Pfam" id="PF07583"/>
    </source>
</evidence>
<dbReference type="GO" id="GO:0009055">
    <property type="term" value="F:electron transfer activity"/>
    <property type="evidence" value="ECO:0007669"/>
    <property type="project" value="InterPro"/>
</dbReference>
<feature type="domain" description="DUF1549" evidence="3">
    <location>
        <begin position="142"/>
        <end position="348"/>
    </location>
</feature>
<feature type="chain" id="PRO_5022061950" description="Cytochrome c domain-containing protein" evidence="2">
    <location>
        <begin position="18"/>
        <end position="1023"/>
    </location>
</feature>
<dbReference type="GO" id="GO:0020037">
    <property type="term" value="F:heme binding"/>
    <property type="evidence" value="ECO:0007669"/>
    <property type="project" value="InterPro"/>
</dbReference>
<protein>
    <recommendedName>
        <fullName evidence="8">Cytochrome c domain-containing protein</fullName>
    </recommendedName>
</protein>
<keyword evidence="7" id="KW-1185">Reference proteome</keyword>
<accession>A0A512M7V4</accession>
<dbReference type="Pfam" id="PF07587">
    <property type="entry name" value="PSD1"/>
    <property type="match status" value="1"/>
</dbReference>
<feature type="domain" description="DUF1553" evidence="4">
    <location>
        <begin position="714"/>
        <end position="970"/>
    </location>
</feature>
<dbReference type="InterPro" id="IPR011444">
    <property type="entry name" value="DUF1549"/>
</dbReference>
<evidence type="ECO:0000259" key="5">
    <source>
        <dbReference type="Pfam" id="PF07635"/>
    </source>
</evidence>